<gene>
    <name evidence="4" type="ORF">HMPREF1863_00046</name>
</gene>
<dbReference type="Pfam" id="PF07075">
    <property type="entry name" value="NamZ_N"/>
    <property type="match status" value="1"/>
</dbReference>
<dbReference type="Proteomes" id="UP000070442">
    <property type="component" value="Unassembled WGS sequence"/>
</dbReference>
<dbReference type="AlphaFoldDB" id="A0A134ALJ4"/>
<keyword evidence="5" id="KW-1185">Reference proteome</keyword>
<feature type="domain" description="Peptidoglycan beta-N-acetylmuramidase NamZ C-terminal" evidence="3">
    <location>
        <begin position="410"/>
        <end position="551"/>
    </location>
</feature>
<dbReference type="PATRIC" id="fig|755172.3.peg.45"/>
<evidence type="ECO:0000313" key="5">
    <source>
        <dbReference type="Proteomes" id="UP000070442"/>
    </source>
</evidence>
<keyword evidence="1" id="KW-0732">Signal</keyword>
<evidence type="ECO:0000259" key="3">
    <source>
        <dbReference type="Pfam" id="PF20732"/>
    </source>
</evidence>
<feature type="chain" id="PRO_5007461604" description="DUF1343 domain-containing protein" evidence="1">
    <location>
        <begin position="26"/>
        <end position="552"/>
    </location>
</feature>
<dbReference type="Gene3D" id="3.40.50.12170">
    <property type="entry name" value="Uncharacterised protein PF07075, DUF1343"/>
    <property type="match status" value="1"/>
</dbReference>
<feature type="signal peptide" evidence="1">
    <location>
        <begin position="1"/>
        <end position="25"/>
    </location>
</feature>
<dbReference type="Gene3D" id="3.90.1150.140">
    <property type="match status" value="1"/>
</dbReference>
<sequence length="552" mass="61895">MKGLKHFGILTLILCLAFFPNLSEAKSAQGIKSPQKLRVDGKLTDVRGYNIEGYNYYRLRDLAKALEGKVDFSVTGDSQTITMDRKGRYKSFKGDNIGGARERAILKTMNVRVKGDYPVDIIEETYNIRGFNYFKLRSMGEILGFAVDYDRNKNEALITTTPSKPEKPNEVVPMPEAQKTPDIKGRVVLGNERLFTEYASLIDGKRVGLITNQTGVDANGVPVAEKLKAYPKTKLVALYSPEHGLDGKQEAGKYVKSYFDQKMNLPVYSLYGPTRKPSREMLQNVDVLVYDMQDIGARTYTYISTLQNAMVAAKENNIPIAVLDRPNPLGGTIVEGFLRETRFKSFVGIDKLPMTHGMTVGELGKFFNREIGADLTVVTMKNWTRNMVWQDTGLPFAQTSPNIPNLESAFLYSATGSGEQTGIGQSEYFRWVGGKNLDSNDYARRLNAAGLPGVRFIPAPKGNRGGVRLKVTDWHSFNPARTGIYTLAIANQMRPMNVPECKKPYSMFYLIQGSEEIANLFRARKSPEEIVKAYEKDVNAFKAERQAYLLYK</sequence>
<evidence type="ECO:0000256" key="1">
    <source>
        <dbReference type="SAM" id="SignalP"/>
    </source>
</evidence>
<dbReference type="RefSeq" id="WP_068366010.1">
    <property type="nucleotide sequence ID" value="NZ_KQ960154.1"/>
</dbReference>
<comment type="caution">
    <text evidence="4">The sequence shown here is derived from an EMBL/GenBank/DDBJ whole genome shotgun (WGS) entry which is preliminary data.</text>
</comment>
<evidence type="ECO:0000259" key="2">
    <source>
        <dbReference type="Pfam" id="PF07075"/>
    </source>
</evidence>
<dbReference type="OrthoDB" id="9801061at2"/>
<protein>
    <recommendedName>
        <fullName evidence="6">DUF1343 domain-containing protein</fullName>
    </recommendedName>
</protein>
<evidence type="ECO:0000313" key="4">
    <source>
        <dbReference type="EMBL" id="KXB68577.1"/>
    </source>
</evidence>
<dbReference type="InterPro" id="IPR048503">
    <property type="entry name" value="NamZ_C"/>
</dbReference>
<dbReference type="EMBL" id="LSDG01000001">
    <property type="protein sequence ID" value="KXB68577.1"/>
    <property type="molecule type" value="Genomic_DNA"/>
</dbReference>
<name>A0A134ALJ4_9FIRM</name>
<dbReference type="InterPro" id="IPR008302">
    <property type="entry name" value="NamZ"/>
</dbReference>
<feature type="domain" description="Peptidoglycan beta-N-acetylmuramidase NamZ N-terminal" evidence="2">
    <location>
        <begin position="207"/>
        <end position="406"/>
    </location>
</feature>
<accession>A0A134ALJ4</accession>
<reference evidence="5" key="1">
    <citation type="submission" date="2016-01" db="EMBL/GenBank/DDBJ databases">
        <authorList>
            <person name="Mitreva M."/>
            <person name="Pepin K.H."/>
            <person name="Mihindukulasuriya K.A."/>
            <person name="Fulton R."/>
            <person name="Fronick C."/>
            <person name="O'Laughlin M."/>
            <person name="Miner T."/>
            <person name="Herter B."/>
            <person name="Rosa B.A."/>
            <person name="Cordes M."/>
            <person name="Tomlinson C."/>
            <person name="Wollam A."/>
            <person name="Palsikar V.B."/>
            <person name="Mardis E.R."/>
            <person name="Wilson R.K."/>
        </authorList>
    </citation>
    <scope>NUCLEOTIDE SEQUENCE [LARGE SCALE GENOMIC DNA]</scope>
    <source>
        <strain evidence="5">DNF00729</strain>
    </source>
</reference>
<dbReference type="Pfam" id="PF20732">
    <property type="entry name" value="NamZ_C"/>
    <property type="match status" value="1"/>
</dbReference>
<dbReference type="PANTHER" id="PTHR42915">
    <property type="entry name" value="HYPOTHETICAL 460 KDA PROTEIN IN FEUA-SIGW INTERGENIC REGION [PRECURSOR]"/>
    <property type="match status" value="1"/>
</dbReference>
<evidence type="ECO:0008006" key="6">
    <source>
        <dbReference type="Google" id="ProtNLM"/>
    </source>
</evidence>
<dbReference type="InterPro" id="IPR048502">
    <property type="entry name" value="NamZ_N"/>
</dbReference>
<organism evidence="4 5">
    <name type="scientific">Aedoeadaptatus coxii</name>
    <dbReference type="NCBI Taxonomy" id="755172"/>
    <lineage>
        <taxon>Bacteria</taxon>
        <taxon>Bacillati</taxon>
        <taxon>Bacillota</taxon>
        <taxon>Tissierellia</taxon>
        <taxon>Tissierellales</taxon>
        <taxon>Peptoniphilaceae</taxon>
        <taxon>Aedoeadaptatus</taxon>
    </lineage>
</organism>
<dbReference type="GO" id="GO:0033922">
    <property type="term" value="F:peptidoglycan beta-N-acetylmuramidase activity"/>
    <property type="evidence" value="ECO:0007669"/>
    <property type="project" value="InterPro"/>
</dbReference>
<proteinExistence type="predicted"/>
<dbReference type="PANTHER" id="PTHR42915:SF1">
    <property type="entry name" value="PEPTIDOGLYCAN BETA-N-ACETYLMURAMIDASE NAMZ"/>
    <property type="match status" value="1"/>
</dbReference>